<organism evidence="2 3">
    <name type="scientific">Panaeolus cyanescens</name>
    <dbReference type="NCBI Taxonomy" id="181874"/>
    <lineage>
        <taxon>Eukaryota</taxon>
        <taxon>Fungi</taxon>
        <taxon>Dikarya</taxon>
        <taxon>Basidiomycota</taxon>
        <taxon>Agaricomycotina</taxon>
        <taxon>Agaricomycetes</taxon>
        <taxon>Agaricomycetidae</taxon>
        <taxon>Agaricales</taxon>
        <taxon>Agaricineae</taxon>
        <taxon>Galeropsidaceae</taxon>
        <taxon>Panaeolus</taxon>
    </lineage>
</organism>
<keyword evidence="3" id="KW-1185">Reference proteome</keyword>
<evidence type="ECO:0008006" key="4">
    <source>
        <dbReference type="Google" id="ProtNLM"/>
    </source>
</evidence>
<evidence type="ECO:0000256" key="1">
    <source>
        <dbReference type="SAM" id="SignalP"/>
    </source>
</evidence>
<protein>
    <recommendedName>
        <fullName evidence="4">Extracellular membrane protein CFEM domain-containing protein</fullName>
    </recommendedName>
</protein>
<dbReference type="OrthoDB" id="3110798at2759"/>
<gene>
    <name evidence="2" type="ORF">CVT24_012169</name>
</gene>
<name>A0A409YIS7_9AGAR</name>
<feature type="chain" id="PRO_5019105780" description="Extracellular membrane protein CFEM domain-containing protein" evidence="1">
    <location>
        <begin position="20"/>
        <end position="117"/>
    </location>
</feature>
<dbReference type="EMBL" id="NHTK01001125">
    <property type="protein sequence ID" value="PPR02939.1"/>
    <property type="molecule type" value="Genomic_DNA"/>
</dbReference>
<comment type="caution">
    <text evidence="2">The sequence shown here is derived from an EMBL/GenBank/DDBJ whole genome shotgun (WGS) entry which is preliminary data.</text>
</comment>
<reference evidence="2 3" key="1">
    <citation type="journal article" date="2018" name="Evol. Lett.">
        <title>Horizontal gene cluster transfer increased hallucinogenic mushroom diversity.</title>
        <authorList>
            <person name="Reynolds H.T."/>
            <person name="Vijayakumar V."/>
            <person name="Gluck-Thaler E."/>
            <person name="Korotkin H.B."/>
            <person name="Matheny P.B."/>
            <person name="Slot J.C."/>
        </authorList>
    </citation>
    <scope>NUCLEOTIDE SEQUENCE [LARGE SCALE GENOMIC DNA]</scope>
    <source>
        <strain evidence="2 3">2629</strain>
    </source>
</reference>
<feature type="signal peptide" evidence="1">
    <location>
        <begin position="1"/>
        <end position="19"/>
    </location>
</feature>
<dbReference type="InParanoid" id="A0A409YIS7"/>
<sequence>MKLNIIAFAATLLATSTTASTLTARSPGWWSEMPECGLNSLFESAEMVGCQLWDLDCMCKTLRRFQLVFEERIVKVKCTRSDYELALKVIYNVPCAVNTIGHGLIPTATAAAVRVEL</sequence>
<keyword evidence="1" id="KW-0732">Signal</keyword>
<dbReference type="AlphaFoldDB" id="A0A409YIS7"/>
<evidence type="ECO:0000313" key="2">
    <source>
        <dbReference type="EMBL" id="PPR02939.1"/>
    </source>
</evidence>
<evidence type="ECO:0000313" key="3">
    <source>
        <dbReference type="Proteomes" id="UP000284842"/>
    </source>
</evidence>
<dbReference type="Proteomes" id="UP000284842">
    <property type="component" value="Unassembled WGS sequence"/>
</dbReference>
<proteinExistence type="predicted"/>
<accession>A0A409YIS7</accession>